<proteinExistence type="predicted"/>
<evidence type="ECO:0000313" key="2">
    <source>
        <dbReference type="Proteomes" id="UP000314986"/>
    </source>
</evidence>
<dbReference type="Proteomes" id="UP000314986">
    <property type="component" value="Unassembled WGS sequence"/>
</dbReference>
<evidence type="ECO:0000313" key="1">
    <source>
        <dbReference type="Ensembl" id="ENSCMIP00000044885.1"/>
    </source>
</evidence>
<reference evidence="1" key="4">
    <citation type="submission" date="2025-08" db="UniProtKB">
        <authorList>
            <consortium name="Ensembl"/>
        </authorList>
    </citation>
    <scope>IDENTIFICATION</scope>
</reference>
<reference evidence="2" key="2">
    <citation type="journal article" date="2007" name="PLoS Biol.">
        <title>Survey sequencing and comparative analysis of the elephant shark (Callorhinchus milii) genome.</title>
        <authorList>
            <person name="Venkatesh B."/>
            <person name="Kirkness E.F."/>
            <person name="Loh Y.H."/>
            <person name="Halpern A.L."/>
            <person name="Lee A.P."/>
            <person name="Johnson J."/>
            <person name="Dandona N."/>
            <person name="Viswanathan L.D."/>
            <person name="Tay A."/>
            <person name="Venter J.C."/>
            <person name="Strausberg R.L."/>
            <person name="Brenner S."/>
        </authorList>
    </citation>
    <scope>NUCLEOTIDE SEQUENCE [LARGE SCALE GENOMIC DNA]</scope>
</reference>
<organism evidence="1 2">
    <name type="scientific">Callorhinchus milii</name>
    <name type="common">Ghost shark</name>
    <dbReference type="NCBI Taxonomy" id="7868"/>
    <lineage>
        <taxon>Eukaryota</taxon>
        <taxon>Metazoa</taxon>
        <taxon>Chordata</taxon>
        <taxon>Craniata</taxon>
        <taxon>Vertebrata</taxon>
        <taxon>Chondrichthyes</taxon>
        <taxon>Holocephali</taxon>
        <taxon>Chimaeriformes</taxon>
        <taxon>Callorhinchidae</taxon>
        <taxon>Callorhinchus</taxon>
    </lineage>
</organism>
<name>A0A4W3KEX5_CALMI</name>
<keyword evidence="2" id="KW-1185">Reference proteome</keyword>
<reference evidence="2" key="1">
    <citation type="journal article" date="2006" name="Science">
        <title>Ancient noncoding elements conserved in the human genome.</title>
        <authorList>
            <person name="Venkatesh B."/>
            <person name="Kirkness E.F."/>
            <person name="Loh Y.H."/>
            <person name="Halpern A.L."/>
            <person name="Lee A.P."/>
            <person name="Johnson J."/>
            <person name="Dandona N."/>
            <person name="Viswanathan L.D."/>
            <person name="Tay A."/>
            <person name="Venter J.C."/>
            <person name="Strausberg R.L."/>
            <person name="Brenner S."/>
        </authorList>
    </citation>
    <scope>NUCLEOTIDE SEQUENCE [LARGE SCALE GENOMIC DNA]</scope>
</reference>
<dbReference type="AlphaFoldDB" id="A0A4W3KEX5"/>
<reference evidence="1" key="5">
    <citation type="submission" date="2025-09" db="UniProtKB">
        <authorList>
            <consortium name="Ensembl"/>
        </authorList>
    </citation>
    <scope>IDENTIFICATION</scope>
</reference>
<sequence>MCFICQVAICPSPLVDEGNGFLRKSVQKAKLKRAQSFSQYRSPGKTIALSPLSLPKAKGKTRALFQHQA</sequence>
<dbReference type="STRING" id="7868.ENSCMIP00000044885"/>
<dbReference type="InParanoid" id="A0A4W3KEX5"/>
<protein>
    <submittedName>
        <fullName evidence="1">Uncharacterized protein</fullName>
    </submittedName>
</protein>
<dbReference type="Ensembl" id="ENSCMIT00000045530.1">
    <property type="protein sequence ID" value="ENSCMIP00000044885.1"/>
    <property type="gene ID" value="ENSCMIG00000018538.1"/>
</dbReference>
<reference evidence="2" key="3">
    <citation type="journal article" date="2014" name="Nature">
        <title>Elephant shark genome provides unique insights into gnathostome evolution.</title>
        <authorList>
            <consortium name="International Elephant Shark Genome Sequencing Consortium"/>
            <person name="Venkatesh B."/>
            <person name="Lee A.P."/>
            <person name="Ravi V."/>
            <person name="Maurya A.K."/>
            <person name="Lian M.M."/>
            <person name="Swann J.B."/>
            <person name="Ohta Y."/>
            <person name="Flajnik M.F."/>
            <person name="Sutoh Y."/>
            <person name="Kasahara M."/>
            <person name="Hoon S."/>
            <person name="Gangu V."/>
            <person name="Roy S.W."/>
            <person name="Irimia M."/>
            <person name="Korzh V."/>
            <person name="Kondrychyn I."/>
            <person name="Lim Z.W."/>
            <person name="Tay B.H."/>
            <person name="Tohari S."/>
            <person name="Kong K.W."/>
            <person name="Ho S."/>
            <person name="Lorente-Galdos B."/>
            <person name="Quilez J."/>
            <person name="Marques-Bonet T."/>
            <person name="Raney B.J."/>
            <person name="Ingham P.W."/>
            <person name="Tay A."/>
            <person name="Hillier L.W."/>
            <person name="Minx P."/>
            <person name="Boehm T."/>
            <person name="Wilson R.K."/>
            <person name="Brenner S."/>
            <person name="Warren W.C."/>
        </authorList>
    </citation>
    <scope>NUCLEOTIDE SEQUENCE [LARGE SCALE GENOMIC DNA]</scope>
</reference>
<accession>A0A4W3KEX5</accession>